<evidence type="ECO:0000313" key="3">
    <source>
        <dbReference type="EMBL" id="KAA6407644.1"/>
    </source>
</evidence>
<organism evidence="3 4">
    <name type="scientific">Lasallia pustulata</name>
    <dbReference type="NCBI Taxonomy" id="136370"/>
    <lineage>
        <taxon>Eukaryota</taxon>
        <taxon>Fungi</taxon>
        <taxon>Dikarya</taxon>
        <taxon>Ascomycota</taxon>
        <taxon>Pezizomycotina</taxon>
        <taxon>Lecanoromycetes</taxon>
        <taxon>OSLEUM clade</taxon>
        <taxon>Umbilicariomycetidae</taxon>
        <taxon>Umbilicariales</taxon>
        <taxon>Umbilicariaceae</taxon>
        <taxon>Lasallia</taxon>
    </lineage>
</organism>
<feature type="compositionally biased region" description="Pro residues" evidence="1">
    <location>
        <begin position="162"/>
        <end position="171"/>
    </location>
</feature>
<evidence type="ECO:0000256" key="1">
    <source>
        <dbReference type="SAM" id="MobiDB-lite"/>
    </source>
</evidence>
<dbReference type="InterPro" id="IPR008883">
    <property type="entry name" value="UEV_N"/>
</dbReference>
<accession>A0A5M8PFC6</accession>
<dbReference type="GO" id="GO:0000813">
    <property type="term" value="C:ESCRT I complex"/>
    <property type="evidence" value="ECO:0007669"/>
    <property type="project" value="TreeGrafter"/>
</dbReference>
<dbReference type="SUPFAM" id="SSF54495">
    <property type="entry name" value="UBC-like"/>
    <property type="match status" value="1"/>
</dbReference>
<reference evidence="3 4" key="1">
    <citation type="submission" date="2019-09" db="EMBL/GenBank/DDBJ databases">
        <title>The hologenome of the rock-dwelling lichen Lasallia pustulata.</title>
        <authorList>
            <person name="Greshake Tzovaras B."/>
            <person name="Segers F."/>
            <person name="Bicker A."/>
            <person name="Dal Grande F."/>
            <person name="Otte J."/>
            <person name="Hankeln T."/>
            <person name="Schmitt I."/>
            <person name="Ebersberger I."/>
        </authorList>
    </citation>
    <scope>NUCLEOTIDE SEQUENCE [LARGE SCALE GENOMIC DNA]</scope>
    <source>
        <strain evidence="3">A1-1</strain>
    </source>
</reference>
<name>A0A5M8PFC6_9LECA</name>
<feature type="compositionally biased region" description="Polar residues" evidence="1">
    <location>
        <begin position="282"/>
        <end position="306"/>
    </location>
</feature>
<dbReference type="CDD" id="cd11685">
    <property type="entry name" value="UEV_TSG101-like"/>
    <property type="match status" value="1"/>
</dbReference>
<dbReference type="GO" id="GO:0015031">
    <property type="term" value="P:protein transport"/>
    <property type="evidence" value="ECO:0007669"/>
    <property type="project" value="InterPro"/>
</dbReference>
<dbReference type="OrthoDB" id="306304at2759"/>
<comment type="caution">
    <text evidence="3">The sequence shown here is derived from an EMBL/GenBank/DDBJ whole genome shotgun (WGS) entry which is preliminary data.</text>
</comment>
<dbReference type="AlphaFoldDB" id="A0A5M8PFC6"/>
<proteinExistence type="predicted"/>
<feature type="compositionally biased region" description="Pro residues" evidence="1">
    <location>
        <begin position="390"/>
        <end position="411"/>
    </location>
</feature>
<dbReference type="PANTHER" id="PTHR23306:SF3">
    <property type="entry name" value="TUMOR SUPPRESSOR PROTEIN 101"/>
    <property type="match status" value="1"/>
</dbReference>
<dbReference type="InterPro" id="IPR052070">
    <property type="entry name" value="ESCRT-I_UEV_domain"/>
</dbReference>
<feature type="compositionally biased region" description="Pro residues" evidence="1">
    <location>
        <begin position="182"/>
        <end position="198"/>
    </location>
</feature>
<dbReference type="Proteomes" id="UP000324767">
    <property type="component" value="Unassembled WGS sequence"/>
</dbReference>
<dbReference type="PROSITE" id="PS51322">
    <property type="entry name" value="UEV"/>
    <property type="match status" value="1"/>
</dbReference>
<dbReference type="Gene3D" id="3.10.110.10">
    <property type="entry name" value="Ubiquitin Conjugating Enzyme"/>
    <property type="match status" value="1"/>
</dbReference>
<dbReference type="EMBL" id="VXIT01000016">
    <property type="protein sequence ID" value="KAA6407644.1"/>
    <property type="molecule type" value="Genomic_DNA"/>
</dbReference>
<feature type="compositionally biased region" description="Low complexity" evidence="1">
    <location>
        <begin position="343"/>
        <end position="357"/>
    </location>
</feature>
<dbReference type="Pfam" id="PF05743">
    <property type="entry name" value="UEV"/>
    <property type="match status" value="1"/>
</dbReference>
<feature type="domain" description="UEV" evidence="2">
    <location>
        <begin position="7"/>
        <end position="150"/>
    </location>
</feature>
<sequence>MAAVPQKVLNWLYSVLTSEYHNVNRTYSDIAQTLASYPTFSPRTDVYTHESGQPSLLLILNGTLPVSFRGTTYMFPVAIWVPHAYPRESPIIYVTPTKDMAVRPGQYVSGEGRVYHPYLASWREDRSSMADMLSVLQQIFAREPPVLAKEQTRRPQLQQNEAPPPVPPLPPEIRRSDTRASPPSPQPVSRNSPPPPPPKPHDGWGRPQDPHVNGAPPVPPHPSASNNGYGPPAEERRNSYQRAPLHMPQYAPQRSSSLRNGYDAAMMPEHQRDRQGLRQGPHTPNSPISPSIQQTGYPPNPAQTFQPRYHDQAAQPSPLPASTQQPNPGYQTHPSTHHQQRSPQPQTYPPYHNQQPTPQNPTQPAKPAPPTDLLTSPSETPLPTTQPAHLPAPPIPPTPKKTPSSPPSPEP</sequence>
<evidence type="ECO:0000313" key="4">
    <source>
        <dbReference type="Proteomes" id="UP000324767"/>
    </source>
</evidence>
<dbReference type="GO" id="GO:0043130">
    <property type="term" value="F:ubiquitin binding"/>
    <property type="evidence" value="ECO:0007669"/>
    <property type="project" value="TreeGrafter"/>
</dbReference>
<protein>
    <submittedName>
        <fullName evidence="3">UEV domain-containing</fullName>
    </submittedName>
</protein>
<dbReference type="PANTHER" id="PTHR23306">
    <property type="entry name" value="TUMOR SUSCEPTIBILITY GENE 101 PROTEIN-RELATED"/>
    <property type="match status" value="1"/>
</dbReference>
<feature type="compositionally biased region" description="Polar residues" evidence="1">
    <location>
        <begin position="320"/>
        <end position="334"/>
    </location>
</feature>
<gene>
    <name evidence="3" type="ORF">FRX48_08482</name>
</gene>
<evidence type="ECO:0000259" key="2">
    <source>
        <dbReference type="PROSITE" id="PS51322"/>
    </source>
</evidence>
<dbReference type="InterPro" id="IPR016135">
    <property type="entry name" value="UBQ-conjugating_enzyme/RWD"/>
</dbReference>
<feature type="compositionally biased region" description="Low complexity" evidence="1">
    <location>
        <begin position="371"/>
        <end position="385"/>
    </location>
</feature>
<feature type="region of interest" description="Disordered" evidence="1">
    <location>
        <begin position="147"/>
        <end position="411"/>
    </location>
</feature>
<feature type="compositionally biased region" description="Pro residues" evidence="1">
    <location>
        <begin position="358"/>
        <end position="370"/>
    </location>
</feature>